<name>A0A9K3GGU2_9EUKA</name>
<dbReference type="Proteomes" id="UP000265618">
    <property type="component" value="Unassembled WGS sequence"/>
</dbReference>
<evidence type="ECO:0000313" key="2">
    <source>
        <dbReference type="Proteomes" id="UP000265618"/>
    </source>
</evidence>
<organism evidence="1 2">
    <name type="scientific">Kipferlia bialata</name>
    <dbReference type="NCBI Taxonomy" id="797122"/>
    <lineage>
        <taxon>Eukaryota</taxon>
        <taxon>Metamonada</taxon>
        <taxon>Carpediemonas-like organisms</taxon>
        <taxon>Kipferlia</taxon>
    </lineage>
</organism>
<keyword evidence="2" id="KW-1185">Reference proteome</keyword>
<accession>A0A9K3GGU2</accession>
<proteinExistence type="predicted"/>
<protein>
    <submittedName>
        <fullName evidence="1">Uncharacterized protein</fullName>
    </submittedName>
</protein>
<dbReference type="EMBL" id="BDIP01001068">
    <property type="protein sequence ID" value="GIQ83489.1"/>
    <property type="molecule type" value="Genomic_DNA"/>
</dbReference>
<reference evidence="1 2" key="1">
    <citation type="journal article" date="2018" name="PLoS ONE">
        <title>The draft genome of Kipferlia bialata reveals reductive genome evolution in fornicate parasites.</title>
        <authorList>
            <person name="Tanifuji G."/>
            <person name="Takabayashi S."/>
            <person name="Kume K."/>
            <person name="Takagi M."/>
            <person name="Nakayama T."/>
            <person name="Kamikawa R."/>
            <person name="Inagaki Y."/>
            <person name="Hashimoto T."/>
        </authorList>
    </citation>
    <scope>NUCLEOTIDE SEQUENCE [LARGE SCALE GENOMIC DNA]</scope>
    <source>
        <strain evidence="1">NY0173</strain>
    </source>
</reference>
<gene>
    <name evidence="1" type="ORF">KIPB_004821</name>
</gene>
<sequence length="105" mass="11415">MPRNATFRQYTEAPMHLTDESIPEGFLRRMCAPVMGGEVQGEHGGRVGVAERQVVVNAAGDIDRLPSLGSWIAKDRIPEVLNVASTLIHRSAPYTALQATAGLWC</sequence>
<dbReference type="AlphaFoldDB" id="A0A9K3GGU2"/>
<comment type="caution">
    <text evidence="1">The sequence shown here is derived from an EMBL/GenBank/DDBJ whole genome shotgun (WGS) entry which is preliminary data.</text>
</comment>
<evidence type="ECO:0000313" key="1">
    <source>
        <dbReference type="EMBL" id="GIQ83489.1"/>
    </source>
</evidence>